<dbReference type="Proteomes" id="UP001064048">
    <property type="component" value="Chromosome 29"/>
</dbReference>
<sequence>MASRADINIIVSNIANGKQYSHCRLCLKSLDNYYVRFGDGVAMDSETEGLQLQPLSDLLSRLFGDEDIEAVPGLEAVCTDCVEQALGAFKFIENYHKTTHLLNSVLDSLLETLNVSFEANENQSLYIVVDDHKSELLLMNNDIKPAMKPAQSKAELTVSCLECDKEFGSPGELREHFAQNHKSIVCDICSQTFDTTQELSDHSCIAKYKCPDCKQYRNTEEALMEHQNRAHQIHVCKECGKSCQGSDKLKTHEEKHANKSQCPKCGKSYSTKDFYLKHVKLCVDGLLDPHPYRTNLERPFSCKECGKRYSTSGGLRVHYRFEHGNSKPHICPHCNKKFTAPSYLKVHMITHTKEKNFICNICGNRFVSKEALLYHTRRHTGEKPYQCDLCTERFVNASARAEHIKYKHIGPTLMCEICSRKFVTPHFLKTHIKRHHEKDGDWNIPEVPVSKSMLESTVNRKTYSKKLQESL</sequence>
<keyword evidence="2" id="KW-1185">Reference proteome</keyword>
<protein>
    <submittedName>
        <fullName evidence="1">Uncharacterized protein</fullName>
    </submittedName>
</protein>
<reference evidence="1 2" key="1">
    <citation type="journal article" date="2022" name="Genome Biol. Evol.">
        <title>The Spruce Budworm Genome: Reconstructing the Evolutionary History of Antifreeze Proteins.</title>
        <authorList>
            <person name="Beliveau C."/>
            <person name="Gagne P."/>
            <person name="Picq S."/>
            <person name="Vernygora O."/>
            <person name="Keeling C.I."/>
            <person name="Pinkney K."/>
            <person name="Doucet D."/>
            <person name="Wen F."/>
            <person name="Johnston J.S."/>
            <person name="Maaroufi H."/>
            <person name="Boyle B."/>
            <person name="Laroche J."/>
            <person name="Dewar K."/>
            <person name="Juretic N."/>
            <person name="Blackburn G."/>
            <person name="Nisole A."/>
            <person name="Brunet B."/>
            <person name="Brandao M."/>
            <person name="Lumley L."/>
            <person name="Duan J."/>
            <person name="Quan G."/>
            <person name="Lucarotti C.J."/>
            <person name="Roe A.D."/>
            <person name="Sperling F.A.H."/>
            <person name="Levesque R.C."/>
            <person name="Cusson M."/>
        </authorList>
    </citation>
    <scope>NUCLEOTIDE SEQUENCE [LARGE SCALE GENOMIC DNA]</scope>
    <source>
        <strain evidence="1">Glfc:IPQL:Cfum</strain>
    </source>
</reference>
<dbReference type="EMBL" id="CM046129">
    <property type="protein sequence ID" value="KAI8433889.1"/>
    <property type="molecule type" value="Genomic_DNA"/>
</dbReference>
<proteinExistence type="predicted"/>
<organism evidence="1 2">
    <name type="scientific">Choristoneura fumiferana</name>
    <name type="common">Spruce budworm moth</name>
    <name type="synonym">Archips fumiferana</name>
    <dbReference type="NCBI Taxonomy" id="7141"/>
    <lineage>
        <taxon>Eukaryota</taxon>
        <taxon>Metazoa</taxon>
        <taxon>Ecdysozoa</taxon>
        <taxon>Arthropoda</taxon>
        <taxon>Hexapoda</taxon>
        <taxon>Insecta</taxon>
        <taxon>Pterygota</taxon>
        <taxon>Neoptera</taxon>
        <taxon>Endopterygota</taxon>
        <taxon>Lepidoptera</taxon>
        <taxon>Glossata</taxon>
        <taxon>Ditrysia</taxon>
        <taxon>Tortricoidea</taxon>
        <taxon>Tortricidae</taxon>
        <taxon>Tortricinae</taxon>
        <taxon>Choristoneura</taxon>
    </lineage>
</organism>
<evidence type="ECO:0000313" key="1">
    <source>
        <dbReference type="EMBL" id="KAI8433889.1"/>
    </source>
</evidence>
<gene>
    <name evidence="1" type="ORF">MSG28_015821</name>
</gene>
<accession>A0ACC0KBS6</accession>
<comment type="caution">
    <text evidence="1">The sequence shown here is derived from an EMBL/GenBank/DDBJ whole genome shotgun (WGS) entry which is preliminary data.</text>
</comment>
<name>A0ACC0KBS6_CHOFU</name>
<evidence type="ECO:0000313" key="2">
    <source>
        <dbReference type="Proteomes" id="UP001064048"/>
    </source>
</evidence>